<dbReference type="PROSITE" id="PS00041">
    <property type="entry name" value="HTH_ARAC_FAMILY_1"/>
    <property type="match status" value="1"/>
</dbReference>
<dbReference type="Gene3D" id="1.10.10.60">
    <property type="entry name" value="Homeodomain-like"/>
    <property type="match status" value="1"/>
</dbReference>
<dbReference type="InterPro" id="IPR009057">
    <property type="entry name" value="Homeodomain-like_sf"/>
</dbReference>
<dbReference type="PANTHER" id="PTHR46796:SF13">
    <property type="entry name" value="HTH-TYPE TRANSCRIPTIONAL ACTIVATOR RHAS"/>
    <property type="match status" value="1"/>
</dbReference>
<dbReference type="Pfam" id="PF20240">
    <property type="entry name" value="DUF6597"/>
    <property type="match status" value="1"/>
</dbReference>
<evidence type="ECO:0000313" key="5">
    <source>
        <dbReference type="EMBL" id="SEM97698.1"/>
    </source>
</evidence>
<dbReference type="InterPro" id="IPR050204">
    <property type="entry name" value="AraC_XylS_family_regulators"/>
</dbReference>
<dbReference type="SUPFAM" id="SSF46689">
    <property type="entry name" value="Homeodomain-like"/>
    <property type="match status" value="2"/>
</dbReference>
<dbReference type="Proteomes" id="UP000198942">
    <property type="component" value="Unassembled WGS sequence"/>
</dbReference>
<sequence length="268" mass="31315">MRYFTIQPPAELKPYVRFYWVLEHELGADEPSYIYRSIADGCTEMVFHYRSAFDELDNKTGQNAGPSGIQFQTTQYRRFITTESFGIFGAYIYPFAVPCFFNIASSQTSNLAFDFDTFLSRPGRELEERIMLAADNNKRAEVLSAFLIARLRKNGLKDERMAIAIRDVIHNKQYRTVAQLANAYNLSERHFDRKFKEYAGFSPKTYMRLTRLQDALRQYNTDKTLTRIAMECGYYDQSHFIHDVKEFTGYHPGFYFSGKAEGTEYRNT</sequence>
<dbReference type="GO" id="GO:0043565">
    <property type="term" value="F:sequence-specific DNA binding"/>
    <property type="evidence" value="ECO:0007669"/>
    <property type="project" value="InterPro"/>
</dbReference>
<accession>A0A1H8CTP4</accession>
<proteinExistence type="predicted"/>
<evidence type="ECO:0000256" key="3">
    <source>
        <dbReference type="ARBA" id="ARBA00023163"/>
    </source>
</evidence>
<dbReference type="PROSITE" id="PS01124">
    <property type="entry name" value="HTH_ARAC_FAMILY_2"/>
    <property type="match status" value="1"/>
</dbReference>
<evidence type="ECO:0000256" key="2">
    <source>
        <dbReference type="ARBA" id="ARBA00023125"/>
    </source>
</evidence>
<evidence type="ECO:0000313" key="6">
    <source>
        <dbReference type="Proteomes" id="UP000198942"/>
    </source>
</evidence>
<gene>
    <name evidence="5" type="ORF">SAMN05192574_10254</name>
</gene>
<dbReference type="EMBL" id="FOCL01000002">
    <property type="protein sequence ID" value="SEM97698.1"/>
    <property type="molecule type" value="Genomic_DNA"/>
</dbReference>
<evidence type="ECO:0000256" key="1">
    <source>
        <dbReference type="ARBA" id="ARBA00023015"/>
    </source>
</evidence>
<keyword evidence="6" id="KW-1185">Reference proteome</keyword>
<keyword evidence="1" id="KW-0805">Transcription regulation</keyword>
<dbReference type="InterPro" id="IPR018060">
    <property type="entry name" value="HTH_AraC"/>
</dbReference>
<dbReference type="Pfam" id="PF12833">
    <property type="entry name" value="HTH_18"/>
    <property type="match status" value="1"/>
</dbReference>
<organism evidence="5 6">
    <name type="scientific">Mucilaginibacter gossypiicola</name>
    <dbReference type="NCBI Taxonomy" id="551995"/>
    <lineage>
        <taxon>Bacteria</taxon>
        <taxon>Pseudomonadati</taxon>
        <taxon>Bacteroidota</taxon>
        <taxon>Sphingobacteriia</taxon>
        <taxon>Sphingobacteriales</taxon>
        <taxon>Sphingobacteriaceae</taxon>
        <taxon>Mucilaginibacter</taxon>
    </lineage>
</organism>
<dbReference type="PANTHER" id="PTHR46796">
    <property type="entry name" value="HTH-TYPE TRANSCRIPTIONAL ACTIVATOR RHAS-RELATED"/>
    <property type="match status" value="1"/>
</dbReference>
<evidence type="ECO:0000259" key="4">
    <source>
        <dbReference type="PROSITE" id="PS01124"/>
    </source>
</evidence>
<keyword evidence="2" id="KW-0238">DNA-binding</keyword>
<dbReference type="InterPro" id="IPR018062">
    <property type="entry name" value="HTH_AraC-typ_CS"/>
</dbReference>
<dbReference type="RefSeq" id="WP_091208784.1">
    <property type="nucleotide sequence ID" value="NZ_FOCL01000002.1"/>
</dbReference>
<dbReference type="AlphaFoldDB" id="A0A1H8CTP4"/>
<keyword evidence="3" id="KW-0804">Transcription</keyword>
<dbReference type="GO" id="GO:0003700">
    <property type="term" value="F:DNA-binding transcription factor activity"/>
    <property type="evidence" value="ECO:0007669"/>
    <property type="project" value="InterPro"/>
</dbReference>
<feature type="domain" description="HTH araC/xylS-type" evidence="4">
    <location>
        <begin position="159"/>
        <end position="258"/>
    </location>
</feature>
<dbReference type="SMART" id="SM00342">
    <property type="entry name" value="HTH_ARAC"/>
    <property type="match status" value="1"/>
</dbReference>
<name>A0A1H8CTP4_9SPHI</name>
<protein>
    <submittedName>
        <fullName evidence="5">Helix-turn-helix domain-containing protein</fullName>
    </submittedName>
</protein>
<reference evidence="6" key="1">
    <citation type="submission" date="2016-10" db="EMBL/GenBank/DDBJ databases">
        <authorList>
            <person name="Varghese N."/>
            <person name="Submissions S."/>
        </authorList>
    </citation>
    <scope>NUCLEOTIDE SEQUENCE [LARGE SCALE GENOMIC DNA]</scope>
    <source>
        <strain evidence="6">Gh-48</strain>
    </source>
</reference>
<dbReference type="STRING" id="551995.SAMN05192574_10254"/>
<dbReference type="InterPro" id="IPR046532">
    <property type="entry name" value="DUF6597"/>
</dbReference>
<dbReference type="OrthoDB" id="323290at2"/>